<dbReference type="GO" id="GO:0016209">
    <property type="term" value="F:antioxidant activity"/>
    <property type="evidence" value="ECO:0007669"/>
    <property type="project" value="InterPro"/>
</dbReference>
<evidence type="ECO:0000259" key="2">
    <source>
        <dbReference type="PROSITE" id="PS51352"/>
    </source>
</evidence>
<keyword evidence="1" id="KW-0732">Signal</keyword>
<gene>
    <name evidence="3" type="primary">resA</name>
    <name evidence="3" type="ORF">NCTC13315_02715</name>
</gene>
<dbReference type="InterPro" id="IPR000866">
    <property type="entry name" value="AhpC/TSA"/>
</dbReference>
<dbReference type="Proteomes" id="UP000254968">
    <property type="component" value="Unassembled WGS sequence"/>
</dbReference>
<evidence type="ECO:0000256" key="1">
    <source>
        <dbReference type="SAM" id="SignalP"/>
    </source>
</evidence>
<evidence type="ECO:0000313" key="3">
    <source>
        <dbReference type="EMBL" id="STX30151.1"/>
    </source>
</evidence>
<dbReference type="InterPro" id="IPR050553">
    <property type="entry name" value="Thioredoxin_ResA/DsbE_sf"/>
</dbReference>
<dbReference type="Pfam" id="PF00578">
    <property type="entry name" value="AhpC-TSA"/>
    <property type="match status" value="1"/>
</dbReference>
<dbReference type="InterPro" id="IPR036249">
    <property type="entry name" value="Thioredoxin-like_sf"/>
</dbReference>
<dbReference type="RefSeq" id="WP_115303873.1">
    <property type="nucleotide sequence ID" value="NZ_CAAAHO010000005.1"/>
</dbReference>
<dbReference type="GO" id="GO:0016491">
    <property type="term" value="F:oxidoreductase activity"/>
    <property type="evidence" value="ECO:0007669"/>
    <property type="project" value="InterPro"/>
</dbReference>
<organism evidence="3 4">
    <name type="scientific">Legionella beliardensis</name>
    <dbReference type="NCBI Taxonomy" id="91822"/>
    <lineage>
        <taxon>Bacteria</taxon>
        <taxon>Pseudomonadati</taxon>
        <taxon>Pseudomonadota</taxon>
        <taxon>Gammaproteobacteria</taxon>
        <taxon>Legionellales</taxon>
        <taxon>Legionellaceae</taxon>
        <taxon>Legionella</taxon>
    </lineage>
</organism>
<feature type="signal peptide" evidence="1">
    <location>
        <begin position="1"/>
        <end position="20"/>
    </location>
</feature>
<reference evidence="3 4" key="1">
    <citation type="submission" date="2018-06" db="EMBL/GenBank/DDBJ databases">
        <authorList>
            <consortium name="Pathogen Informatics"/>
            <person name="Doyle S."/>
        </authorList>
    </citation>
    <scope>NUCLEOTIDE SEQUENCE [LARGE SCALE GENOMIC DNA]</scope>
    <source>
        <strain evidence="3 4">NCTC13315</strain>
    </source>
</reference>
<dbReference type="EMBL" id="UGNV01000001">
    <property type="protein sequence ID" value="STX30151.1"/>
    <property type="molecule type" value="Genomic_DNA"/>
</dbReference>
<dbReference type="Gene3D" id="3.40.30.10">
    <property type="entry name" value="Glutaredoxin"/>
    <property type="match status" value="1"/>
</dbReference>
<dbReference type="PANTHER" id="PTHR42852:SF18">
    <property type="entry name" value="CHROMOSOME UNDETERMINED SCAFFOLD_47, WHOLE GENOME SHOTGUN SEQUENCE"/>
    <property type="match status" value="1"/>
</dbReference>
<dbReference type="PROSITE" id="PS51352">
    <property type="entry name" value="THIOREDOXIN_2"/>
    <property type="match status" value="1"/>
</dbReference>
<dbReference type="CDD" id="cd02966">
    <property type="entry name" value="TlpA_like_family"/>
    <property type="match status" value="1"/>
</dbReference>
<evidence type="ECO:0000313" key="4">
    <source>
        <dbReference type="Proteomes" id="UP000254968"/>
    </source>
</evidence>
<dbReference type="AlphaFoldDB" id="A0A378I668"/>
<dbReference type="InterPro" id="IPR013766">
    <property type="entry name" value="Thioredoxin_domain"/>
</dbReference>
<accession>A0A378I668</accession>
<dbReference type="OrthoDB" id="9796554at2"/>
<protein>
    <submittedName>
        <fullName evidence="3">Thiol-disulfide oxidoreductase</fullName>
    </submittedName>
</protein>
<feature type="domain" description="Thioredoxin" evidence="2">
    <location>
        <begin position="11"/>
        <end position="148"/>
    </location>
</feature>
<name>A0A378I668_9GAMM</name>
<sequence length="148" mass="16630">MRLKLLIAFLLSITLTASYANVILTTLTGEKIPFTNLKGKWVLINYWASWCKPCLDEIKELNHFYKMNNDKIYLFAVNFDDLSRPKQAQLAKELRINYPSLAADPRAALNLGDLRGVPATFVFDPEGNFSKALYGSQTLNSLKAAING</sequence>
<dbReference type="PANTHER" id="PTHR42852">
    <property type="entry name" value="THIOL:DISULFIDE INTERCHANGE PROTEIN DSBE"/>
    <property type="match status" value="1"/>
</dbReference>
<keyword evidence="4" id="KW-1185">Reference proteome</keyword>
<feature type="chain" id="PRO_5016903282" evidence="1">
    <location>
        <begin position="21"/>
        <end position="148"/>
    </location>
</feature>
<dbReference type="SUPFAM" id="SSF52833">
    <property type="entry name" value="Thioredoxin-like"/>
    <property type="match status" value="1"/>
</dbReference>
<proteinExistence type="predicted"/>